<dbReference type="InterPro" id="IPR052940">
    <property type="entry name" value="Carb_Esterase_6"/>
</dbReference>
<evidence type="ECO:0000259" key="4">
    <source>
        <dbReference type="Pfam" id="PF13472"/>
    </source>
</evidence>
<keyword evidence="2" id="KW-0732">Signal</keyword>
<keyword evidence="6" id="KW-1185">Reference proteome</keyword>
<dbReference type="RefSeq" id="WP_308951980.1">
    <property type="nucleotide sequence ID" value="NZ_JARXHW010000054.1"/>
</dbReference>
<dbReference type="Proteomes" id="UP001225316">
    <property type="component" value="Unassembled WGS sequence"/>
</dbReference>
<keyword evidence="1" id="KW-0378">Hydrolase</keyword>
<reference evidence="5 6" key="1">
    <citation type="submission" date="2023-04" db="EMBL/GenBank/DDBJ databases">
        <title>A novel bacteria isolated from coastal sediment.</title>
        <authorList>
            <person name="Liu X.-J."/>
            <person name="Du Z.-J."/>
        </authorList>
    </citation>
    <scope>NUCLEOTIDE SEQUENCE [LARGE SCALE GENOMIC DNA]</scope>
    <source>
        <strain evidence="5 6">SDUM461003</strain>
    </source>
</reference>
<evidence type="ECO:0000313" key="5">
    <source>
        <dbReference type="EMBL" id="MDQ8209153.1"/>
    </source>
</evidence>
<sequence>MVSLFFVAALFVVSFSSAAPFRAYHVGNSLTWDALDSAKGFPALLESQGIYYEYDYHIRCGRSLTYIWNHPDETCVAPVEQTFLTALAGNEWDVVTLQPYRSTSGGETTLNSEVEAIINIINVTRSNPANDKTRFIIHAAWPEYVPEQAYHYLWDADFNPDASFLLNEASLRLLYKRVREELPEGVALSLNPAGWCLEELERQIVNDEISFDQIDDFYRDSLHMSLSWGRWLISNSLYAAMFETSPAGISVPGVPSAFGSGVEAIDPLDADKAKLLQELAWEVYLKQPHLASDKPLRVVLVMGQSNAVGAGTWAELSDEMKATVSIDYIRFYEEGLGRLLESDTAQIWVPEAKFGPELGLSSVLQHDDSDLMILKYAVGGTSIAEHWAPHLGPDERLRYGLFDKWKAFYRDSLQDMASVSDSIDVVGLVWMQGKSDALNGYSRHYKANLAELLSAIRAEVGDSELPILLGRIHSGLETFTETEQLEWFDVRRAQMEVANGMQNCWWLNTDFCQRRFQNTDNHYDTQGSFDLGILFGEALNVVLERDGLQSEASVEELGVTRSHLSKELSFVSGVDFLSANQGEPVIEMKRSSVEPSLVIRQRILTGNVDSELECSSDLNYWGPSDQFFSKLLNDDPTDGLVRFELSPFPDLKKHRSFMRLTATQDTASTLSHWKERKQQYLAGEIDRLNVVVIGDSWVHGSERLTEPLRDLFQQDLYEDGGVGYVNFGWYRTYDKHMDLGADSRQISGNKTTGWHTEYSKACSLAGSHIYSSEQGESITLDLKVAHDYGEIHYYVHPGGGDFKYRVAGGDWHLVETDGVGEYRTVEIIGISGVTGDIDIELADAGSEGVILMGAYFRNDTGVVVNKCGKSGATAYTFLSNVLPGVYEPAFESLEPDLVIMLLGTSEQISNHSAHTPYQFHLRMKGLIERTHEAAPSADIICMVPAVNAYDLLRNYSMLDYRDVSYYVANLSGAAFIDLTEIFGEFDSYKYDSEGNTLGWFIQDGKHPSVEGAKVVAQSIYDLLE</sequence>
<dbReference type="InterPro" id="IPR005181">
    <property type="entry name" value="SASA"/>
</dbReference>
<accession>A0ABU1AYB7</accession>
<name>A0ABU1AYB7_9BACT</name>
<gene>
    <name evidence="5" type="ORF">QEH52_16625</name>
</gene>
<dbReference type="PANTHER" id="PTHR31988:SF19">
    <property type="entry name" value="9-O-ACETYL-N-ACETYLNEURAMINIC ACID DEACETYLASE-RELATED"/>
    <property type="match status" value="1"/>
</dbReference>
<dbReference type="InterPro" id="IPR013830">
    <property type="entry name" value="SGNH_hydro"/>
</dbReference>
<dbReference type="Pfam" id="PF03629">
    <property type="entry name" value="SASA"/>
    <property type="match status" value="1"/>
</dbReference>
<evidence type="ECO:0000313" key="6">
    <source>
        <dbReference type="Proteomes" id="UP001225316"/>
    </source>
</evidence>
<comment type="caution">
    <text evidence="5">The sequence shown here is derived from an EMBL/GenBank/DDBJ whole genome shotgun (WGS) entry which is preliminary data.</text>
</comment>
<evidence type="ECO:0000256" key="2">
    <source>
        <dbReference type="SAM" id="SignalP"/>
    </source>
</evidence>
<dbReference type="SUPFAM" id="SSF52266">
    <property type="entry name" value="SGNH hydrolase"/>
    <property type="match status" value="2"/>
</dbReference>
<evidence type="ECO:0000256" key="1">
    <source>
        <dbReference type="ARBA" id="ARBA00022801"/>
    </source>
</evidence>
<feature type="chain" id="PRO_5046281156" evidence="2">
    <location>
        <begin position="19"/>
        <end position="1024"/>
    </location>
</feature>
<dbReference type="InterPro" id="IPR036514">
    <property type="entry name" value="SGNH_hydro_sf"/>
</dbReference>
<dbReference type="PANTHER" id="PTHR31988">
    <property type="entry name" value="ESTERASE, PUTATIVE (DUF303)-RELATED"/>
    <property type="match status" value="1"/>
</dbReference>
<feature type="domain" description="SGNH hydrolase-type esterase" evidence="4">
    <location>
        <begin position="860"/>
        <end position="1013"/>
    </location>
</feature>
<dbReference type="Gene3D" id="2.60.120.1360">
    <property type="match status" value="1"/>
</dbReference>
<dbReference type="CDD" id="cd00229">
    <property type="entry name" value="SGNH_hydrolase"/>
    <property type="match status" value="1"/>
</dbReference>
<dbReference type="Gene3D" id="3.40.50.1110">
    <property type="entry name" value="SGNH hydrolase"/>
    <property type="match status" value="3"/>
</dbReference>
<protein>
    <submittedName>
        <fullName evidence="5">Sialate O-acetylesterase</fullName>
    </submittedName>
</protein>
<dbReference type="Pfam" id="PF13472">
    <property type="entry name" value="Lipase_GDSL_2"/>
    <property type="match status" value="1"/>
</dbReference>
<proteinExistence type="predicted"/>
<feature type="domain" description="Sialate O-acetylesterase" evidence="3">
    <location>
        <begin position="297"/>
        <end position="538"/>
    </location>
</feature>
<evidence type="ECO:0000259" key="3">
    <source>
        <dbReference type="Pfam" id="PF03629"/>
    </source>
</evidence>
<dbReference type="EMBL" id="JARXHW010000054">
    <property type="protein sequence ID" value="MDQ8209153.1"/>
    <property type="molecule type" value="Genomic_DNA"/>
</dbReference>
<organism evidence="5 6">
    <name type="scientific">Thalassobacterium maritimum</name>
    <dbReference type="NCBI Taxonomy" id="3041265"/>
    <lineage>
        <taxon>Bacteria</taxon>
        <taxon>Pseudomonadati</taxon>
        <taxon>Verrucomicrobiota</taxon>
        <taxon>Opitutia</taxon>
        <taxon>Puniceicoccales</taxon>
        <taxon>Coraliomargaritaceae</taxon>
        <taxon>Thalassobacterium</taxon>
    </lineage>
</organism>
<feature type="signal peptide" evidence="2">
    <location>
        <begin position="1"/>
        <end position="18"/>
    </location>
</feature>